<evidence type="ECO:0000313" key="9">
    <source>
        <dbReference type="EMBL" id="CEG59828.1"/>
    </source>
</evidence>
<dbReference type="Pfam" id="PF02683">
    <property type="entry name" value="DsbD_TM"/>
    <property type="match status" value="1"/>
</dbReference>
<organism evidence="9 11">
    <name type="scientific">Legionella micdadei</name>
    <name type="common">Tatlockia micdadei</name>
    <dbReference type="NCBI Taxonomy" id="451"/>
    <lineage>
        <taxon>Bacteria</taxon>
        <taxon>Pseudomonadati</taxon>
        <taxon>Pseudomonadota</taxon>
        <taxon>Gammaproteobacteria</taxon>
        <taxon>Legionellales</taxon>
        <taxon>Legionellaceae</taxon>
        <taxon>Legionella</taxon>
    </lineage>
</organism>
<evidence type="ECO:0000313" key="12">
    <source>
        <dbReference type="Proteomes" id="UP000182998"/>
    </source>
</evidence>
<sequence length="451" mass="49106">MKNLARFFGVLGLMLMSHAVWSFSLGFDNANPDMIMNFIQQNNAFVYLGAFFVFGILLAFTPCVLPMVPILSGIIVGQDSLSTPKAIKLSLSYVLGMALTYAAAGMLAGFMGSTVQTLMQRPTVIVSFSLVFLLMALSMFGLFELRLPTQMSARLNHFSQRSNKHNFFSTGLMGVISTLIVSPCVTAPLIGVLTYIGQSGQALNGGLILFIMALGMGAPLILVAAGYGSLLPKTGAWMIRIKQLFGIVMLAIAIWMLGRVLPASITQLLWGALLLTSGIALIMPRSAKGKSARFFQIIGMVILIFGSIFSYNTFSPRIQSNPATASKTHAPFLEVNTLQAITQELARARKENRPVFLEFSASWCSDCQDMDTKVFNQPEIIDAMKNLVNVKVNISENSQEVANIKKKFGIYGTPTMLFFDTHGQQLDQLTSAGFVNKTAMLALLKQASLLT</sequence>
<dbReference type="PATRIC" id="fig|451.8.peg.60"/>
<dbReference type="HOGENOM" id="CLU_014657_3_1_6"/>
<evidence type="ECO:0000256" key="3">
    <source>
        <dbReference type="ARBA" id="ARBA00022692"/>
    </source>
</evidence>
<evidence type="ECO:0000256" key="1">
    <source>
        <dbReference type="ARBA" id="ARBA00004651"/>
    </source>
</evidence>
<reference evidence="10 12" key="3">
    <citation type="submission" date="2016-10" db="EMBL/GenBank/DDBJ databases">
        <authorList>
            <person name="Varghese N."/>
            <person name="Submissions S."/>
        </authorList>
    </citation>
    <scope>NUCLEOTIDE SEQUENCE [LARGE SCALE GENOMIC DNA]</scope>
    <source>
        <strain evidence="10 12">ATCC 33218</strain>
    </source>
</reference>
<name>A0A098GBF3_LEGMI</name>
<dbReference type="Proteomes" id="UP000032414">
    <property type="component" value="Chromosome I"/>
</dbReference>
<gene>
    <name evidence="9" type="primary">dsbD</name>
    <name evidence="9" type="ORF">LMI_0481</name>
    <name evidence="10" type="ORF">SAMN02982997_01920</name>
</gene>
<dbReference type="EMBL" id="LN614830">
    <property type="protein sequence ID" value="CEG59828.1"/>
    <property type="molecule type" value="Genomic_DNA"/>
</dbReference>
<dbReference type="GO" id="GO:0017004">
    <property type="term" value="P:cytochrome complex assembly"/>
    <property type="evidence" value="ECO:0007669"/>
    <property type="project" value="UniProtKB-KW"/>
</dbReference>
<dbReference type="Proteomes" id="UP000182998">
    <property type="component" value="Unassembled WGS sequence"/>
</dbReference>
<keyword evidence="9" id="KW-0560">Oxidoreductase</keyword>
<dbReference type="NCBIfam" id="NF001419">
    <property type="entry name" value="PRK00293.1"/>
    <property type="match status" value="1"/>
</dbReference>
<keyword evidence="2" id="KW-1003">Cell membrane</keyword>
<dbReference type="SUPFAM" id="SSF52833">
    <property type="entry name" value="Thioredoxin-like"/>
    <property type="match status" value="1"/>
</dbReference>
<dbReference type="PROSITE" id="PS51352">
    <property type="entry name" value="THIOREDOXIN_2"/>
    <property type="match status" value="1"/>
</dbReference>
<evidence type="ECO:0000256" key="6">
    <source>
        <dbReference type="ARBA" id="ARBA00023136"/>
    </source>
</evidence>
<dbReference type="InterPro" id="IPR003834">
    <property type="entry name" value="Cyt_c_assmbl_TM_dom"/>
</dbReference>
<feature type="domain" description="Thioredoxin" evidence="8">
    <location>
        <begin position="309"/>
        <end position="449"/>
    </location>
</feature>
<evidence type="ECO:0000259" key="8">
    <source>
        <dbReference type="PROSITE" id="PS51352"/>
    </source>
</evidence>
<feature type="transmembrane region" description="Helical" evidence="7">
    <location>
        <begin position="239"/>
        <end position="258"/>
    </location>
</feature>
<dbReference type="PANTHER" id="PTHR32234">
    <property type="entry name" value="THIOL:DISULFIDE INTERCHANGE PROTEIN DSBD"/>
    <property type="match status" value="1"/>
</dbReference>
<evidence type="ECO:0000313" key="10">
    <source>
        <dbReference type="EMBL" id="SCY51574.1"/>
    </source>
</evidence>
<keyword evidence="5 7" id="KW-1133">Transmembrane helix</keyword>
<dbReference type="AlphaFoldDB" id="A0A098GBF3"/>
<evidence type="ECO:0000256" key="5">
    <source>
        <dbReference type="ARBA" id="ARBA00022989"/>
    </source>
</evidence>
<dbReference type="EMBL" id="FMVN01000009">
    <property type="protein sequence ID" value="SCY51574.1"/>
    <property type="molecule type" value="Genomic_DNA"/>
</dbReference>
<evidence type="ECO:0000256" key="2">
    <source>
        <dbReference type="ARBA" id="ARBA00022475"/>
    </source>
</evidence>
<keyword evidence="12" id="KW-1185">Reference proteome</keyword>
<evidence type="ECO:0000256" key="4">
    <source>
        <dbReference type="ARBA" id="ARBA00022748"/>
    </source>
</evidence>
<comment type="subcellular location">
    <subcellularLocation>
        <location evidence="1">Cell membrane</location>
        <topology evidence="1">Multi-pass membrane protein</topology>
    </subcellularLocation>
</comment>
<feature type="transmembrane region" description="Helical" evidence="7">
    <location>
        <begin position="166"/>
        <end position="196"/>
    </location>
</feature>
<dbReference type="InterPro" id="IPR013766">
    <property type="entry name" value="Thioredoxin_domain"/>
</dbReference>
<dbReference type="OrthoDB" id="9811036at2"/>
<feature type="transmembrane region" description="Helical" evidence="7">
    <location>
        <begin position="89"/>
        <end position="112"/>
    </location>
</feature>
<evidence type="ECO:0000313" key="11">
    <source>
        <dbReference type="Proteomes" id="UP000032414"/>
    </source>
</evidence>
<feature type="transmembrane region" description="Helical" evidence="7">
    <location>
        <begin position="46"/>
        <end position="77"/>
    </location>
</feature>
<keyword evidence="4" id="KW-0201">Cytochrome c-type biogenesis</keyword>
<dbReference type="STRING" id="451.B6N58_12890"/>
<reference evidence="11" key="1">
    <citation type="submission" date="2014-09" db="EMBL/GenBank/DDBJ databases">
        <authorList>
            <person name="Gomez-Valero L."/>
        </authorList>
    </citation>
    <scope>NUCLEOTIDE SEQUENCE [LARGE SCALE GENOMIC DNA]</scope>
    <source>
        <strain evidence="11">ATCC33218</strain>
    </source>
</reference>
<dbReference type="GO" id="GO:0045454">
    <property type="term" value="P:cell redox homeostasis"/>
    <property type="evidence" value="ECO:0007669"/>
    <property type="project" value="TreeGrafter"/>
</dbReference>
<proteinExistence type="predicted"/>
<dbReference type="InterPro" id="IPR036249">
    <property type="entry name" value="Thioredoxin-like_sf"/>
</dbReference>
<dbReference type="RefSeq" id="WP_045098352.1">
    <property type="nucleotide sequence ID" value="NZ_CP020614.1"/>
</dbReference>
<feature type="transmembrane region" description="Helical" evidence="7">
    <location>
        <begin position="294"/>
        <end position="314"/>
    </location>
</feature>
<dbReference type="KEGG" id="tmc:LMI_0481"/>
<dbReference type="EC" id="1.8.1.8" evidence="9"/>
<feature type="transmembrane region" description="Helical" evidence="7">
    <location>
        <begin position="202"/>
        <end position="227"/>
    </location>
</feature>
<dbReference type="Gene3D" id="3.40.30.10">
    <property type="entry name" value="Glutaredoxin"/>
    <property type="match status" value="1"/>
</dbReference>
<dbReference type="PANTHER" id="PTHR32234:SF0">
    <property type="entry name" value="THIOL:DISULFIDE INTERCHANGE PROTEIN DSBD"/>
    <property type="match status" value="1"/>
</dbReference>
<dbReference type="Pfam" id="PF13899">
    <property type="entry name" value="Thioredoxin_7"/>
    <property type="match status" value="1"/>
</dbReference>
<protein>
    <submittedName>
        <fullName evidence="9">Thiol:disulfide interchange protein DsbD</fullName>
        <ecNumber evidence="9">1.8.1.8</ecNumber>
    </submittedName>
</protein>
<accession>A0A098GBF3</accession>
<feature type="transmembrane region" description="Helical" evidence="7">
    <location>
        <begin position="124"/>
        <end position="145"/>
    </location>
</feature>
<keyword evidence="3 7" id="KW-0812">Transmembrane</keyword>
<reference evidence="9" key="2">
    <citation type="submission" date="2014-09" db="EMBL/GenBank/DDBJ databases">
        <authorList>
            <person name="GOMEZ-VALERO Laura"/>
        </authorList>
    </citation>
    <scope>NUCLEOTIDE SEQUENCE</scope>
    <source>
        <strain evidence="9">ATCC33218</strain>
    </source>
</reference>
<dbReference type="GO" id="GO:0047134">
    <property type="term" value="F:protein-disulfide reductase [NAD(P)H] activity"/>
    <property type="evidence" value="ECO:0007669"/>
    <property type="project" value="UniProtKB-EC"/>
</dbReference>
<evidence type="ECO:0000256" key="7">
    <source>
        <dbReference type="SAM" id="Phobius"/>
    </source>
</evidence>
<keyword evidence="6 7" id="KW-0472">Membrane</keyword>
<dbReference type="GO" id="GO:0005886">
    <property type="term" value="C:plasma membrane"/>
    <property type="evidence" value="ECO:0007669"/>
    <property type="project" value="UniProtKB-SubCell"/>
</dbReference>